<proteinExistence type="predicted"/>
<name>A0ACB9S3S7_9MYRT</name>
<reference evidence="2" key="1">
    <citation type="journal article" date="2023" name="Front. Plant Sci.">
        <title>Chromosomal-level genome assembly of Melastoma candidum provides insights into trichome evolution.</title>
        <authorList>
            <person name="Zhong Y."/>
            <person name="Wu W."/>
            <person name="Sun C."/>
            <person name="Zou P."/>
            <person name="Liu Y."/>
            <person name="Dai S."/>
            <person name="Zhou R."/>
        </authorList>
    </citation>
    <scope>NUCLEOTIDE SEQUENCE [LARGE SCALE GENOMIC DNA]</scope>
</reference>
<organism evidence="1 2">
    <name type="scientific">Melastoma candidum</name>
    <dbReference type="NCBI Taxonomy" id="119954"/>
    <lineage>
        <taxon>Eukaryota</taxon>
        <taxon>Viridiplantae</taxon>
        <taxon>Streptophyta</taxon>
        <taxon>Embryophyta</taxon>
        <taxon>Tracheophyta</taxon>
        <taxon>Spermatophyta</taxon>
        <taxon>Magnoliopsida</taxon>
        <taxon>eudicotyledons</taxon>
        <taxon>Gunneridae</taxon>
        <taxon>Pentapetalae</taxon>
        <taxon>rosids</taxon>
        <taxon>malvids</taxon>
        <taxon>Myrtales</taxon>
        <taxon>Melastomataceae</taxon>
        <taxon>Melastomatoideae</taxon>
        <taxon>Melastomateae</taxon>
        <taxon>Melastoma</taxon>
    </lineage>
</organism>
<dbReference type="Proteomes" id="UP001057402">
    <property type="component" value="Chromosome 2"/>
</dbReference>
<keyword evidence="2" id="KW-1185">Reference proteome</keyword>
<accession>A0ACB9S3S7</accession>
<gene>
    <name evidence="1" type="ORF">MLD38_004063</name>
</gene>
<evidence type="ECO:0000313" key="2">
    <source>
        <dbReference type="Proteomes" id="UP001057402"/>
    </source>
</evidence>
<sequence>MAPASGRVHGFHRKGSDWFCNAVLPSDVIITVESINFHLHKFPLISKCGKIARSVEQSPDSDQEDFTLNLEGFPGGPDSFLLAAKFCYGVQVELTPRNVVAVYCAAHHLEMTDKYGEGNLLSKCESYFHKNILRNWKDCIVALQNLEPVFPLAEKLQVVRKCMNALSMMVCTDPSLFGWPMKMYGSFQSPGGSILWNGINTGASIRSSESDWWFEDVSYLSVRLFEMLIKTMERRGVRPENLAAALLYYARKYLPGLGRWQGGKTRTVASFSLTPVTIDQRELLESIVRLLPDKKGKSFCRFLLGLLRVASILNVNWACKDALEKKIGQQLDLATLDSLLLPSYSDSDTLYDTDCIERIVTYYVSSKSTVSTFSPSSFDLETSPSSGPLVRVAKLVDAYLAEVASDVHLKPQKIRALAEALPDSSRPLNDGLYRAVDVYFKAHPWLSDKEKEDMCTIIDYQKLSIDACAHASQNERLPLRVVLQVLFFEQMQLRKALAGCLHAFDAEDGAEAAATGPSSLTGQIVQRDGWVSVVRENQVLKVDMENMRSRVGELEEEFSRIKGEMRRISQSCSSAASPRVSLSAWKVGCRLIPRPSERSEGIPRRSVEEARPSRGSRHRKSLSSV</sequence>
<evidence type="ECO:0000313" key="1">
    <source>
        <dbReference type="EMBL" id="KAI4386101.1"/>
    </source>
</evidence>
<protein>
    <submittedName>
        <fullName evidence="1">Uncharacterized protein</fullName>
    </submittedName>
</protein>
<dbReference type="EMBL" id="CM042881">
    <property type="protein sequence ID" value="KAI4386101.1"/>
    <property type="molecule type" value="Genomic_DNA"/>
</dbReference>
<comment type="caution">
    <text evidence="1">The sequence shown here is derived from an EMBL/GenBank/DDBJ whole genome shotgun (WGS) entry which is preliminary data.</text>
</comment>